<name>A0ABW4L239_9MICO</name>
<feature type="transmembrane region" description="Helical" evidence="1">
    <location>
        <begin position="9"/>
        <end position="28"/>
    </location>
</feature>
<evidence type="ECO:0000256" key="1">
    <source>
        <dbReference type="SAM" id="Phobius"/>
    </source>
</evidence>
<dbReference type="Proteomes" id="UP001597277">
    <property type="component" value="Unassembled WGS sequence"/>
</dbReference>
<evidence type="ECO:0000313" key="2">
    <source>
        <dbReference type="EMBL" id="MFD1716650.1"/>
    </source>
</evidence>
<sequence length="91" mass="8992">MTATRALRLGARVALLGTIAAVCLLAVLVSARAAVVLLAATLAAAGALRAVLPSSVCPGARSRTFDVAFLLVLAAAFAYLGVWGDAPVAGS</sequence>
<accession>A0ABW4L239</accession>
<keyword evidence="3" id="KW-1185">Reference proteome</keyword>
<dbReference type="InterPro" id="IPR021385">
    <property type="entry name" value="DUF3017"/>
</dbReference>
<reference evidence="3" key="1">
    <citation type="journal article" date="2019" name="Int. J. Syst. Evol. Microbiol.">
        <title>The Global Catalogue of Microorganisms (GCM) 10K type strain sequencing project: providing services to taxonomists for standard genome sequencing and annotation.</title>
        <authorList>
            <consortium name="The Broad Institute Genomics Platform"/>
            <consortium name="The Broad Institute Genome Sequencing Center for Infectious Disease"/>
            <person name="Wu L."/>
            <person name="Ma J."/>
        </authorList>
    </citation>
    <scope>NUCLEOTIDE SEQUENCE [LARGE SCALE GENOMIC DNA]</scope>
    <source>
        <strain evidence="3">JCM 17130</strain>
    </source>
</reference>
<keyword evidence="1" id="KW-1133">Transmembrane helix</keyword>
<protein>
    <submittedName>
        <fullName evidence="2">DUF3017 domain-containing protein</fullName>
    </submittedName>
</protein>
<proteinExistence type="predicted"/>
<evidence type="ECO:0000313" key="3">
    <source>
        <dbReference type="Proteomes" id="UP001597277"/>
    </source>
</evidence>
<dbReference type="Pfam" id="PF11222">
    <property type="entry name" value="DUF3017"/>
    <property type="match status" value="1"/>
</dbReference>
<feature type="transmembrane region" description="Helical" evidence="1">
    <location>
        <begin position="34"/>
        <end position="52"/>
    </location>
</feature>
<dbReference type="RefSeq" id="WP_388002079.1">
    <property type="nucleotide sequence ID" value="NZ_JBHUEE010000001.1"/>
</dbReference>
<gene>
    <name evidence="2" type="ORF">ACFSE6_02295</name>
</gene>
<keyword evidence="1" id="KW-0472">Membrane</keyword>
<organism evidence="2 3">
    <name type="scientific">Georgenia deserti</name>
    <dbReference type="NCBI Taxonomy" id="2093781"/>
    <lineage>
        <taxon>Bacteria</taxon>
        <taxon>Bacillati</taxon>
        <taxon>Actinomycetota</taxon>
        <taxon>Actinomycetes</taxon>
        <taxon>Micrococcales</taxon>
        <taxon>Bogoriellaceae</taxon>
        <taxon>Georgenia</taxon>
    </lineage>
</organism>
<dbReference type="EMBL" id="JBHUEE010000001">
    <property type="protein sequence ID" value="MFD1716650.1"/>
    <property type="molecule type" value="Genomic_DNA"/>
</dbReference>
<comment type="caution">
    <text evidence="2">The sequence shown here is derived from an EMBL/GenBank/DDBJ whole genome shotgun (WGS) entry which is preliminary data.</text>
</comment>
<feature type="transmembrane region" description="Helical" evidence="1">
    <location>
        <begin position="64"/>
        <end position="83"/>
    </location>
</feature>
<keyword evidence="1" id="KW-0812">Transmembrane</keyword>